<evidence type="ECO:0000313" key="1">
    <source>
        <dbReference type="EMBL" id="NYD27687.1"/>
    </source>
</evidence>
<sequence length="130" mass="14481">MADRNDIDVIGGELVIVPRGLDKVWGFRRRIVVPLEEVAGVEVEQRPHRVETGWRGPGLDAGTKLSGTFHPPGERTYWNVSGPGAALLIHVRSRKPFDRLYLSVADAEAARQRIAKAVEQFAGETREKRT</sequence>
<reference evidence="1 2" key="1">
    <citation type="submission" date="2020-07" db="EMBL/GenBank/DDBJ databases">
        <title>Sequencing the genomes of 1000 actinobacteria strains.</title>
        <authorList>
            <person name="Klenk H.-P."/>
        </authorList>
    </citation>
    <scope>NUCLEOTIDE SEQUENCE [LARGE SCALE GENOMIC DNA]</scope>
    <source>
        <strain evidence="1 2">DSM 17380</strain>
    </source>
</reference>
<dbReference type="AlphaFoldDB" id="A0A852R4K4"/>
<accession>A0A852R4K4</accession>
<organism evidence="1 2">
    <name type="scientific">Leucobacter aridicollis</name>
    <dbReference type="NCBI Taxonomy" id="283878"/>
    <lineage>
        <taxon>Bacteria</taxon>
        <taxon>Bacillati</taxon>
        <taxon>Actinomycetota</taxon>
        <taxon>Actinomycetes</taxon>
        <taxon>Micrococcales</taxon>
        <taxon>Microbacteriaceae</taxon>
        <taxon>Leucobacter</taxon>
    </lineage>
</organism>
<dbReference type="EMBL" id="JACCBD010000001">
    <property type="protein sequence ID" value="NYD27687.1"/>
    <property type="molecule type" value="Genomic_DNA"/>
</dbReference>
<name>A0A852R4K4_9MICO</name>
<dbReference type="RefSeq" id="WP_185987529.1">
    <property type="nucleotide sequence ID" value="NZ_BAAALZ010000001.1"/>
</dbReference>
<evidence type="ECO:0000313" key="2">
    <source>
        <dbReference type="Proteomes" id="UP000586095"/>
    </source>
</evidence>
<protein>
    <submittedName>
        <fullName evidence="1">Uncharacterized protein</fullName>
    </submittedName>
</protein>
<keyword evidence="2" id="KW-1185">Reference proteome</keyword>
<dbReference type="Proteomes" id="UP000586095">
    <property type="component" value="Unassembled WGS sequence"/>
</dbReference>
<proteinExistence type="predicted"/>
<comment type="caution">
    <text evidence="1">The sequence shown here is derived from an EMBL/GenBank/DDBJ whole genome shotgun (WGS) entry which is preliminary data.</text>
</comment>
<gene>
    <name evidence="1" type="ORF">BJ960_002490</name>
</gene>